<dbReference type="InterPro" id="IPR036291">
    <property type="entry name" value="NAD(P)-bd_dom_sf"/>
</dbReference>
<dbReference type="SUPFAM" id="SSF51735">
    <property type="entry name" value="NAD(P)-binding Rossmann-fold domains"/>
    <property type="match status" value="1"/>
</dbReference>
<sequence>MTIAILGATGTAGEATTAAARRAGYDVRGLSRATGVDLHTGAGLDEGLRGIDVVIDASNPFPTADAGLDVVSAFAASTRRLAEACATAKVRHLVHLSICNIHQPAFDGFDYYLAKRAQEEVLGSTPLPHTVIRTTQWMEFALNPAAVAVSDDEVRVQDWLVQPIAVATVAEVLVHATTDQRDRQVAGPDIIHLPDLTRGLLTATGDPRPVVTVEPFVPELARGVLLAPSGAELLGPTPDEWVAGRTA</sequence>
<evidence type="ECO:0000259" key="1">
    <source>
        <dbReference type="Pfam" id="PF13460"/>
    </source>
</evidence>
<name>A0A1N7H6P2_9NOCA</name>
<gene>
    <name evidence="2" type="ORF">SAMN05445060_3596</name>
</gene>
<keyword evidence="3" id="KW-1185">Reference proteome</keyword>
<protein>
    <submittedName>
        <fullName evidence="2">Uncharacterized conserved protein YbjT, contains NAD(P)-binding and DUF2867 domains</fullName>
    </submittedName>
</protein>
<proteinExistence type="predicted"/>
<dbReference type="Proteomes" id="UP000186218">
    <property type="component" value="Unassembled WGS sequence"/>
</dbReference>
<dbReference type="Pfam" id="PF13460">
    <property type="entry name" value="NAD_binding_10"/>
    <property type="match status" value="1"/>
</dbReference>
<dbReference type="InterPro" id="IPR016040">
    <property type="entry name" value="NAD(P)-bd_dom"/>
</dbReference>
<dbReference type="STRING" id="1344003.SAMN05445060_3596"/>
<evidence type="ECO:0000313" key="2">
    <source>
        <dbReference type="EMBL" id="SIS20380.1"/>
    </source>
</evidence>
<dbReference type="AlphaFoldDB" id="A0A1N7H6P2"/>
<organism evidence="2 3">
    <name type="scientific">Williamsia sterculiae</name>
    <dbReference type="NCBI Taxonomy" id="1344003"/>
    <lineage>
        <taxon>Bacteria</taxon>
        <taxon>Bacillati</taxon>
        <taxon>Actinomycetota</taxon>
        <taxon>Actinomycetes</taxon>
        <taxon>Mycobacteriales</taxon>
        <taxon>Nocardiaceae</taxon>
        <taxon>Williamsia</taxon>
    </lineage>
</organism>
<dbReference type="Gene3D" id="3.40.50.720">
    <property type="entry name" value="NAD(P)-binding Rossmann-like Domain"/>
    <property type="match status" value="1"/>
</dbReference>
<reference evidence="2 3" key="1">
    <citation type="submission" date="2017-01" db="EMBL/GenBank/DDBJ databases">
        <authorList>
            <person name="Mah S.A."/>
            <person name="Swanson W.J."/>
            <person name="Moy G.W."/>
            <person name="Vacquier V.D."/>
        </authorList>
    </citation>
    <scope>NUCLEOTIDE SEQUENCE [LARGE SCALE GENOMIC DNA]</scope>
    <source>
        <strain evidence="2 3">CPCC 203464</strain>
    </source>
</reference>
<evidence type="ECO:0000313" key="3">
    <source>
        <dbReference type="Proteomes" id="UP000186218"/>
    </source>
</evidence>
<dbReference type="OrthoDB" id="9771302at2"/>
<dbReference type="RefSeq" id="WP_076482362.1">
    <property type="nucleotide sequence ID" value="NZ_FTNT01000012.1"/>
</dbReference>
<accession>A0A1N7H6P2</accession>
<feature type="domain" description="NAD(P)-binding" evidence="1">
    <location>
        <begin position="35"/>
        <end position="179"/>
    </location>
</feature>
<dbReference type="EMBL" id="FTNT01000012">
    <property type="protein sequence ID" value="SIS20380.1"/>
    <property type="molecule type" value="Genomic_DNA"/>
</dbReference>